<evidence type="ECO:0000313" key="7">
    <source>
        <dbReference type="EMBL" id="PIU68834.1"/>
    </source>
</evidence>
<feature type="transmembrane region" description="Helical" evidence="5">
    <location>
        <begin position="23"/>
        <end position="43"/>
    </location>
</feature>
<dbReference type="Pfam" id="PF04932">
    <property type="entry name" value="Wzy_C"/>
    <property type="match status" value="1"/>
</dbReference>
<keyword evidence="4 5" id="KW-0472">Membrane</keyword>
<proteinExistence type="predicted"/>
<comment type="subcellular location">
    <subcellularLocation>
        <location evidence="1">Membrane</location>
        <topology evidence="1">Multi-pass membrane protein</topology>
    </subcellularLocation>
</comment>
<evidence type="ECO:0000256" key="5">
    <source>
        <dbReference type="SAM" id="Phobius"/>
    </source>
</evidence>
<dbReference type="PANTHER" id="PTHR37422">
    <property type="entry name" value="TEICHURONIC ACID BIOSYNTHESIS PROTEIN TUAE"/>
    <property type="match status" value="1"/>
</dbReference>
<protein>
    <recommendedName>
        <fullName evidence="6">O-antigen ligase-related domain-containing protein</fullName>
    </recommendedName>
</protein>
<evidence type="ECO:0000256" key="1">
    <source>
        <dbReference type="ARBA" id="ARBA00004141"/>
    </source>
</evidence>
<feature type="domain" description="O-antigen ligase-related" evidence="6">
    <location>
        <begin position="205"/>
        <end position="356"/>
    </location>
</feature>
<reference evidence="8" key="1">
    <citation type="submission" date="2017-09" db="EMBL/GenBank/DDBJ databases">
        <title>Depth-based differentiation of microbial function through sediment-hosted aquifers and enrichment of novel symbionts in the deep terrestrial subsurface.</title>
        <authorList>
            <person name="Probst A.J."/>
            <person name="Ladd B."/>
            <person name="Jarett J.K."/>
            <person name="Geller-Mcgrath D.E."/>
            <person name="Sieber C.M.K."/>
            <person name="Emerson J.B."/>
            <person name="Anantharaman K."/>
            <person name="Thomas B.C."/>
            <person name="Malmstrom R."/>
            <person name="Stieglmeier M."/>
            <person name="Klingl A."/>
            <person name="Woyke T."/>
            <person name="Ryan C.M."/>
            <person name="Banfield J.F."/>
        </authorList>
    </citation>
    <scope>NUCLEOTIDE SEQUENCE [LARGE SCALE GENOMIC DNA]</scope>
</reference>
<dbReference type="InterPro" id="IPR007016">
    <property type="entry name" value="O-antigen_ligase-rel_domated"/>
</dbReference>
<evidence type="ECO:0000259" key="6">
    <source>
        <dbReference type="Pfam" id="PF04932"/>
    </source>
</evidence>
<dbReference type="Proteomes" id="UP000229916">
    <property type="component" value="Unassembled WGS sequence"/>
</dbReference>
<dbReference type="EMBL" id="PEWD01000051">
    <property type="protein sequence ID" value="PIU68834.1"/>
    <property type="molecule type" value="Genomic_DNA"/>
</dbReference>
<feature type="transmembrane region" description="Helical" evidence="5">
    <location>
        <begin position="222"/>
        <end position="240"/>
    </location>
</feature>
<feature type="transmembrane region" description="Helical" evidence="5">
    <location>
        <begin position="92"/>
        <end position="112"/>
    </location>
</feature>
<evidence type="ECO:0000256" key="4">
    <source>
        <dbReference type="ARBA" id="ARBA00023136"/>
    </source>
</evidence>
<feature type="transmembrane region" description="Helical" evidence="5">
    <location>
        <begin position="124"/>
        <end position="147"/>
    </location>
</feature>
<dbReference type="GO" id="GO:0016020">
    <property type="term" value="C:membrane"/>
    <property type="evidence" value="ECO:0007669"/>
    <property type="project" value="UniProtKB-SubCell"/>
</dbReference>
<dbReference type="AlphaFoldDB" id="A0A2M7AN95"/>
<keyword evidence="2 5" id="KW-0812">Transmembrane</keyword>
<feature type="transmembrane region" description="Helical" evidence="5">
    <location>
        <begin position="340"/>
        <end position="364"/>
    </location>
</feature>
<evidence type="ECO:0000313" key="8">
    <source>
        <dbReference type="Proteomes" id="UP000229916"/>
    </source>
</evidence>
<feature type="transmembrane region" description="Helical" evidence="5">
    <location>
        <begin position="167"/>
        <end position="187"/>
    </location>
</feature>
<organism evidence="7 8">
    <name type="scientific">candidate division WWE3 bacterium CG06_land_8_20_14_3_00_42_16</name>
    <dbReference type="NCBI Taxonomy" id="1975083"/>
    <lineage>
        <taxon>Bacteria</taxon>
        <taxon>Katanobacteria</taxon>
    </lineage>
</organism>
<name>A0A2M7AN95_UNCKA</name>
<dbReference type="InterPro" id="IPR051533">
    <property type="entry name" value="WaaL-like"/>
</dbReference>
<feature type="transmembrane region" description="Helical" evidence="5">
    <location>
        <begin position="249"/>
        <end position="272"/>
    </location>
</feature>
<gene>
    <name evidence="7" type="ORF">COS81_02435</name>
</gene>
<comment type="caution">
    <text evidence="7">The sequence shown here is derived from an EMBL/GenBank/DDBJ whole genome shotgun (WGS) entry which is preliminary data.</text>
</comment>
<feature type="transmembrane region" description="Helical" evidence="5">
    <location>
        <begin position="199"/>
        <end position="216"/>
    </location>
</feature>
<dbReference type="PANTHER" id="PTHR37422:SF13">
    <property type="entry name" value="LIPOPOLYSACCHARIDE BIOSYNTHESIS PROTEIN PA4999-RELATED"/>
    <property type="match status" value="1"/>
</dbReference>
<keyword evidence="3 5" id="KW-1133">Transmembrane helix</keyword>
<feature type="transmembrane region" description="Helical" evidence="5">
    <location>
        <begin position="385"/>
        <end position="407"/>
    </location>
</feature>
<evidence type="ECO:0000256" key="3">
    <source>
        <dbReference type="ARBA" id="ARBA00022989"/>
    </source>
</evidence>
<accession>A0A2M7AN95</accession>
<evidence type="ECO:0000256" key="2">
    <source>
        <dbReference type="ARBA" id="ARBA00022692"/>
    </source>
</evidence>
<feature type="transmembrane region" description="Helical" evidence="5">
    <location>
        <begin position="64"/>
        <end position="86"/>
    </location>
</feature>
<sequence>MIVEYLIYLTIFLLPSYIVRFKIGFVPFTLLEVLVLLTFLTWIGEKVRESLTKRRKSPFRLLAALKNPFILVSLGWIILSLMEVLVSVDKSGALGIFKAYFLEPVLFFWVLTDKIAFRKQFLRVMGALILSGIGIAILAIIQHFTLWDPFAPAEIAQGRVTAVYNTANAVGLFLGPMIGIVAALLFIKRENQKSLPVRIGRSLGLVLILMLAAIYFSFSQGAYVSVIAVGILLSFFYVLIRILRSKFNLLLKILSGLGLLYLLFNLLFFAFLPRLIPNMPSKPIVRQTDNTLTIRLCLWEGTRALLLAKPVLGSGLNGFQTDYVQYYTCDSEPLQYPHNLILNFWVELGIIGLFLITAIIYLYFKTIFINLSKACQKKDSLAAKIGVGLFTAMCYWLVHGLVDVPYFKNDLSLEFWVLVGLALCYSRIFVSDGSLAEGV</sequence>